<evidence type="ECO:0000313" key="13">
    <source>
        <dbReference type="Proteomes" id="UP000823872"/>
    </source>
</evidence>
<feature type="transmembrane region" description="Helical" evidence="10">
    <location>
        <begin position="410"/>
        <end position="430"/>
    </location>
</feature>
<evidence type="ECO:0000259" key="11">
    <source>
        <dbReference type="Pfam" id="PF07885"/>
    </source>
</evidence>
<dbReference type="Gene3D" id="1.10.287.70">
    <property type="match status" value="1"/>
</dbReference>
<evidence type="ECO:0000256" key="2">
    <source>
        <dbReference type="ARBA" id="ARBA00022448"/>
    </source>
</evidence>
<keyword evidence="2" id="KW-0813">Transport</keyword>
<feature type="region of interest" description="Disordered" evidence="9">
    <location>
        <begin position="468"/>
        <end position="502"/>
    </location>
</feature>
<evidence type="ECO:0000256" key="3">
    <source>
        <dbReference type="ARBA" id="ARBA00022692"/>
    </source>
</evidence>
<keyword evidence="5 10" id="KW-1133">Transmembrane helix</keyword>
<reference evidence="12 13" key="1">
    <citation type="submission" date="2021-02" db="EMBL/GenBank/DDBJ databases">
        <title>Safari Cat Assemblies.</title>
        <authorList>
            <person name="Bredemeyer K.R."/>
            <person name="Murphy W.J."/>
        </authorList>
    </citation>
    <scope>NUCLEOTIDE SEQUENCE [LARGE SCALE GENOMIC DNA]</scope>
</reference>
<evidence type="ECO:0000256" key="1">
    <source>
        <dbReference type="ARBA" id="ARBA00004141"/>
    </source>
</evidence>
<dbReference type="SUPFAM" id="SSF81324">
    <property type="entry name" value="Voltage-gated potassium channels"/>
    <property type="match status" value="1"/>
</dbReference>
<feature type="transmembrane region" description="Helical" evidence="10">
    <location>
        <begin position="381"/>
        <end position="398"/>
    </location>
</feature>
<dbReference type="InterPro" id="IPR003280">
    <property type="entry name" value="2pore_dom_K_chnl"/>
</dbReference>
<feature type="region of interest" description="Disordered" evidence="9">
    <location>
        <begin position="1"/>
        <end position="92"/>
    </location>
</feature>
<sequence length="502" mass="53378">QKIGGKQVVAGAEGLDRQRTVPRNTRTRCHTPPAVRSGLVTQGGRTQRVAAAGGSGVCAPAPRQRDHAKGGGPGAARPAPALQPSLPRGLGRLAGYLSRQPRQRHIIGASYSAREQEKKEAKPLPGEPIAGTRRCLGARRARVGEWAVGRGRGRGRGPGCLGRGLGGAEGRRGGGPRSGRSAAWASAVAALAAAAAAGEDAAVPGRQLVRAPGGAAPLGLVLRLPGARLPALPGLRRRGLLVGGAALRGPAAPGAAQAEAALPGGARVPVGAAARAVPGPRAGGQQLRRVGAQQRLGQLELGLHLRALLRQHRALHHRLWPHCALVRWRPVLYFHVRWGFSKQVVAIVHAVLLGFVTVSCFFFIPAAVFSILEDDWNFLESFYFCFISLSTIGLGDYVPGEGYNQKFRELYKIGITCYLLLGLIAMLVVLETFCELHELKKFRKMFYVKKDKDEDRVHIIEHDQLSFSSIADQAAGPKEDRKQNEPFVGPQSSAHPEGPAGN</sequence>
<evidence type="ECO:0000313" key="12">
    <source>
        <dbReference type="Ensembl" id="ENSFCTP00005027327.1"/>
    </source>
</evidence>
<evidence type="ECO:0000256" key="10">
    <source>
        <dbReference type="SAM" id="Phobius"/>
    </source>
</evidence>
<evidence type="ECO:0000256" key="7">
    <source>
        <dbReference type="ARBA" id="ARBA00023136"/>
    </source>
</evidence>
<feature type="domain" description="Potassium channel" evidence="11">
    <location>
        <begin position="358"/>
        <end position="434"/>
    </location>
</feature>
<feature type="compositionally biased region" description="Gly residues" evidence="9">
    <location>
        <begin position="158"/>
        <end position="177"/>
    </location>
</feature>
<keyword evidence="7 10" id="KW-0472">Membrane</keyword>
<comment type="subcellular location">
    <subcellularLocation>
        <location evidence="1">Membrane</location>
        <topology evidence="1">Multi-pass membrane protein</topology>
    </subcellularLocation>
</comment>
<dbReference type="Pfam" id="PF07885">
    <property type="entry name" value="Ion_trans_2"/>
    <property type="match status" value="1"/>
</dbReference>
<keyword evidence="8" id="KW-0407">Ion channel</keyword>
<keyword evidence="13" id="KW-1185">Reference proteome</keyword>
<dbReference type="InterPro" id="IPR005408">
    <property type="entry name" value="2pore_dom_K_chnl_TWIK"/>
</dbReference>
<evidence type="ECO:0000256" key="8">
    <source>
        <dbReference type="ARBA" id="ARBA00023303"/>
    </source>
</evidence>
<feature type="region of interest" description="Disordered" evidence="9">
    <location>
        <begin position="158"/>
        <end position="179"/>
    </location>
</feature>
<evidence type="ECO:0000256" key="5">
    <source>
        <dbReference type="ARBA" id="ARBA00022989"/>
    </source>
</evidence>
<proteinExistence type="predicted"/>
<reference evidence="12" key="2">
    <citation type="submission" date="2025-08" db="UniProtKB">
        <authorList>
            <consortium name="Ensembl"/>
        </authorList>
    </citation>
    <scope>IDENTIFICATION</scope>
    <source>
        <strain evidence="12">breed Abyssinian</strain>
    </source>
</reference>
<dbReference type="Proteomes" id="UP000823872">
    <property type="component" value="Chromosome D2"/>
</dbReference>
<dbReference type="Ensembl" id="ENSFCTT00005038971.1">
    <property type="protein sequence ID" value="ENSFCTP00005027327.1"/>
    <property type="gene ID" value="ENSFCTG00005013695.1"/>
</dbReference>
<dbReference type="PANTHER" id="PTHR11003:SF59">
    <property type="entry name" value="POTASSIUM CHANNEL SUBFAMILY K MEMBER 1"/>
    <property type="match status" value="1"/>
</dbReference>
<name>A0ABI7XXN1_FELCA</name>
<dbReference type="GeneTree" id="ENSGT00940000155293"/>
<evidence type="ECO:0000256" key="6">
    <source>
        <dbReference type="ARBA" id="ARBA00023065"/>
    </source>
</evidence>
<dbReference type="PRINTS" id="PR01586">
    <property type="entry name" value="TWIKCHANNEL"/>
</dbReference>
<dbReference type="InterPro" id="IPR013099">
    <property type="entry name" value="K_chnl_dom"/>
</dbReference>
<keyword evidence="4" id="KW-0630">Potassium</keyword>
<feature type="transmembrane region" description="Helical" evidence="10">
    <location>
        <begin position="344"/>
        <end position="369"/>
    </location>
</feature>
<evidence type="ECO:0000256" key="9">
    <source>
        <dbReference type="SAM" id="MobiDB-lite"/>
    </source>
</evidence>
<dbReference type="PRINTS" id="PR01096">
    <property type="entry name" value="TWIK1CHANNEL"/>
</dbReference>
<keyword evidence="3 10" id="KW-0812">Transmembrane</keyword>
<protein>
    <recommendedName>
        <fullName evidence="11">Potassium channel domain-containing protein</fullName>
    </recommendedName>
</protein>
<feature type="region of interest" description="Disordered" evidence="9">
    <location>
        <begin position="112"/>
        <end position="131"/>
    </location>
</feature>
<dbReference type="PANTHER" id="PTHR11003">
    <property type="entry name" value="POTASSIUM CHANNEL, SUBFAMILY K"/>
    <property type="match status" value="1"/>
</dbReference>
<evidence type="ECO:0000256" key="4">
    <source>
        <dbReference type="ARBA" id="ARBA00022958"/>
    </source>
</evidence>
<keyword evidence="6" id="KW-0406">Ion transport</keyword>
<accession>A0ABI7XXN1</accession>
<dbReference type="InterPro" id="IPR001779">
    <property type="entry name" value="2pore_dom_K_chnl_TWIK1"/>
</dbReference>
<organism evidence="12 13">
    <name type="scientific">Felis catus</name>
    <name type="common">Cat</name>
    <name type="synonym">Felis silvestris catus</name>
    <dbReference type="NCBI Taxonomy" id="9685"/>
    <lineage>
        <taxon>Eukaryota</taxon>
        <taxon>Metazoa</taxon>
        <taxon>Chordata</taxon>
        <taxon>Craniata</taxon>
        <taxon>Vertebrata</taxon>
        <taxon>Euteleostomi</taxon>
        <taxon>Mammalia</taxon>
        <taxon>Eutheria</taxon>
        <taxon>Laurasiatheria</taxon>
        <taxon>Carnivora</taxon>
        <taxon>Feliformia</taxon>
        <taxon>Felidae</taxon>
        <taxon>Felinae</taxon>
        <taxon>Felis</taxon>
    </lineage>
</organism>
<reference evidence="12" key="3">
    <citation type="submission" date="2025-09" db="UniProtKB">
        <authorList>
            <consortium name="Ensembl"/>
        </authorList>
    </citation>
    <scope>IDENTIFICATION</scope>
    <source>
        <strain evidence="12">breed Abyssinian</strain>
    </source>
</reference>